<dbReference type="PANTHER" id="PTHR39178">
    <property type="entry name" value="HYPOTHETICAL RIBOSOME-ASSOCIATED PROTEIN"/>
    <property type="match status" value="1"/>
</dbReference>
<dbReference type="Gene3D" id="3.30.70.1490">
    <property type="entry name" value="Cysteine protease Prp"/>
    <property type="match status" value="1"/>
</dbReference>
<dbReference type="Pfam" id="PF04327">
    <property type="entry name" value="Peptidase_Prp"/>
    <property type="match status" value="1"/>
</dbReference>
<evidence type="ECO:0000256" key="6">
    <source>
        <dbReference type="ARBA" id="ARBA00044538"/>
    </source>
</evidence>
<evidence type="ECO:0000313" key="7">
    <source>
        <dbReference type="EMBL" id="NMD49563.1"/>
    </source>
</evidence>
<proteinExistence type="inferred from homology"/>
<dbReference type="EMBL" id="JABASA010000016">
    <property type="protein sequence ID" value="NMD49563.1"/>
    <property type="molecule type" value="Genomic_DNA"/>
</dbReference>
<dbReference type="SUPFAM" id="SSF118010">
    <property type="entry name" value="TM1457-like"/>
    <property type="match status" value="1"/>
</dbReference>
<evidence type="ECO:0000256" key="5">
    <source>
        <dbReference type="ARBA" id="ARBA00044503"/>
    </source>
</evidence>
<keyword evidence="4" id="KW-0788">Thiol protease</keyword>
<dbReference type="Proteomes" id="UP000532121">
    <property type="component" value="Unassembled WGS sequence"/>
</dbReference>
<sequence length="109" mass="11605">MIKAIFIRNQSGSLVSAKLTGHAGSGEYGFDIVCASVSTLAINFVNALEALTVCTPDLQLDDIAGGYMEITVPQDSSGDVQLLFEAFLLGMTNLAENSSEFVQTRVIEN</sequence>
<evidence type="ECO:0000256" key="3">
    <source>
        <dbReference type="ARBA" id="ARBA00022801"/>
    </source>
</evidence>
<evidence type="ECO:0000256" key="4">
    <source>
        <dbReference type="ARBA" id="ARBA00022807"/>
    </source>
</evidence>
<accession>A0A7X9LE36</accession>
<keyword evidence="2 7" id="KW-0645">Protease</keyword>
<reference evidence="7 8" key="1">
    <citation type="submission" date="2020-04" db="EMBL/GenBank/DDBJ databases">
        <title>MicrobeNet Type strains.</title>
        <authorList>
            <person name="Nicholson A.C."/>
        </authorList>
    </citation>
    <scope>NUCLEOTIDE SEQUENCE [LARGE SCALE GENOMIC DNA]</scope>
    <source>
        <strain evidence="7 8">DSM 22768</strain>
    </source>
</reference>
<evidence type="ECO:0000256" key="2">
    <source>
        <dbReference type="ARBA" id="ARBA00022670"/>
    </source>
</evidence>
<evidence type="ECO:0000256" key="1">
    <source>
        <dbReference type="ARBA" id="ARBA00022517"/>
    </source>
</evidence>
<keyword evidence="1" id="KW-0690">Ribosome biogenesis</keyword>
<comment type="similarity">
    <text evidence="5">Belongs to the Prp family.</text>
</comment>
<dbReference type="GO" id="GO:0008234">
    <property type="term" value="F:cysteine-type peptidase activity"/>
    <property type="evidence" value="ECO:0007669"/>
    <property type="project" value="UniProtKB-KW"/>
</dbReference>
<organism evidence="7 8">
    <name type="scientific">Streptococcus ratti</name>
    <dbReference type="NCBI Taxonomy" id="1341"/>
    <lineage>
        <taxon>Bacteria</taxon>
        <taxon>Bacillati</taxon>
        <taxon>Bacillota</taxon>
        <taxon>Bacilli</taxon>
        <taxon>Lactobacillales</taxon>
        <taxon>Streptococcaceae</taxon>
        <taxon>Streptococcus</taxon>
    </lineage>
</organism>
<keyword evidence="3" id="KW-0378">Hydrolase</keyword>
<dbReference type="InterPro" id="IPR007422">
    <property type="entry name" value="Peptidase_Prp"/>
</dbReference>
<dbReference type="GO" id="GO:0006508">
    <property type="term" value="P:proteolysis"/>
    <property type="evidence" value="ECO:0007669"/>
    <property type="project" value="UniProtKB-KW"/>
</dbReference>
<evidence type="ECO:0000313" key="8">
    <source>
        <dbReference type="Proteomes" id="UP000532121"/>
    </source>
</evidence>
<dbReference type="InterPro" id="IPR036764">
    <property type="entry name" value="Peptidase_Prp_sf"/>
</dbReference>
<comment type="caution">
    <text evidence="7">The sequence shown here is derived from an EMBL/GenBank/DDBJ whole genome shotgun (WGS) entry which is preliminary data.</text>
</comment>
<dbReference type="AlphaFoldDB" id="A0A7X9LE36"/>
<dbReference type="CDD" id="cd16332">
    <property type="entry name" value="Prp-like"/>
    <property type="match status" value="1"/>
</dbReference>
<dbReference type="RefSeq" id="WP_003087930.1">
    <property type="nucleotide sequence ID" value="NZ_CP043405.1"/>
</dbReference>
<dbReference type="NCBIfam" id="NF011122">
    <property type="entry name" value="PRK14553.1-1"/>
    <property type="match status" value="1"/>
</dbReference>
<name>A0A7X9LE36_STRRT</name>
<dbReference type="PANTHER" id="PTHR39178:SF1">
    <property type="entry name" value="RIBOSOMAL-PROCESSING CYSTEINE PROTEASE PRP"/>
    <property type="match status" value="1"/>
</dbReference>
<protein>
    <recommendedName>
        <fullName evidence="6">Ribosomal processing cysteine protease Prp</fullName>
    </recommendedName>
</protein>
<gene>
    <name evidence="7" type="ORF">HHO37_07795</name>
</gene>
<dbReference type="GO" id="GO:0042254">
    <property type="term" value="P:ribosome biogenesis"/>
    <property type="evidence" value="ECO:0007669"/>
    <property type="project" value="UniProtKB-KW"/>
</dbReference>